<keyword evidence="5" id="KW-1133">Transmembrane helix</keyword>
<keyword evidence="5" id="KW-0472">Membrane</keyword>
<dbReference type="PANTHER" id="PTHR19359">
    <property type="entry name" value="CYTOCHROME B5"/>
    <property type="match status" value="1"/>
</dbReference>
<feature type="domain" description="Cytochrome b5 heme-binding" evidence="7">
    <location>
        <begin position="130"/>
        <end position="207"/>
    </location>
</feature>
<dbReference type="Proteomes" id="UP000672032">
    <property type="component" value="Chromosome 7"/>
</dbReference>
<evidence type="ECO:0000313" key="9">
    <source>
        <dbReference type="Proteomes" id="UP000672032"/>
    </source>
</evidence>
<dbReference type="EMBL" id="CP063411">
    <property type="protein sequence ID" value="QSZ36685.1"/>
    <property type="molecule type" value="Genomic_DNA"/>
</dbReference>
<dbReference type="GO" id="GO:0016020">
    <property type="term" value="C:membrane"/>
    <property type="evidence" value="ECO:0007669"/>
    <property type="project" value="TreeGrafter"/>
</dbReference>
<organism evidence="8 9">
    <name type="scientific">Monilinia vaccinii-corymbosi</name>
    <dbReference type="NCBI Taxonomy" id="61207"/>
    <lineage>
        <taxon>Eukaryota</taxon>
        <taxon>Fungi</taxon>
        <taxon>Dikarya</taxon>
        <taxon>Ascomycota</taxon>
        <taxon>Pezizomycotina</taxon>
        <taxon>Leotiomycetes</taxon>
        <taxon>Helotiales</taxon>
        <taxon>Sclerotiniaceae</taxon>
        <taxon>Monilinia</taxon>
    </lineage>
</organism>
<feature type="compositionally biased region" description="Basic and acidic residues" evidence="6">
    <location>
        <begin position="47"/>
        <end position="58"/>
    </location>
</feature>
<reference evidence="8" key="1">
    <citation type="submission" date="2020-10" db="EMBL/GenBank/DDBJ databases">
        <title>Genome Sequence of Monilinia vaccinii-corymbosi Sheds Light on Mummy Berry Disease Infection of Blueberry and Mating Type.</title>
        <authorList>
            <person name="Yow A.G."/>
            <person name="Zhang Y."/>
            <person name="Bansal K."/>
            <person name="Eacker S.M."/>
            <person name="Sullivan S."/>
            <person name="Liachko I."/>
            <person name="Cubeta M.A."/>
            <person name="Rollins J.A."/>
            <person name="Ashrafi H."/>
        </authorList>
    </citation>
    <scope>NUCLEOTIDE SEQUENCE</scope>
    <source>
        <strain evidence="8">RL-1</strain>
    </source>
</reference>
<evidence type="ECO:0000313" key="8">
    <source>
        <dbReference type="EMBL" id="QSZ36685.1"/>
    </source>
</evidence>
<evidence type="ECO:0000256" key="4">
    <source>
        <dbReference type="ARBA" id="ARBA00038168"/>
    </source>
</evidence>
<dbReference type="PRINTS" id="PR00363">
    <property type="entry name" value="CYTOCHROMEB5"/>
</dbReference>
<dbReference type="InterPro" id="IPR018506">
    <property type="entry name" value="Cyt_B5_heme-BS"/>
</dbReference>
<feature type="transmembrane region" description="Helical" evidence="5">
    <location>
        <begin position="12"/>
        <end position="33"/>
    </location>
</feature>
<dbReference type="GO" id="GO:0046872">
    <property type="term" value="F:metal ion binding"/>
    <property type="evidence" value="ECO:0007669"/>
    <property type="project" value="UniProtKB-UniRule"/>
</dbReference>
<sequence>MPSSPPFSIPNIGTANLTAIIATSSLYIYLIALHQHQQKTLSQDQEAGEREHARRNQERGSGPQVLRTQAQQARLNGEDRHRDTYIAGQDQDQDPNQNHTQGLRRYPQDPPRYQTTADPNTYRTTKSKMSKTFSLSEVAAHKDAEKGMYIVVDENVYDVTNFLEEHPGGAKILKRVAGKDASKQFWKYHNEAVLKKYGEKLKIGSVGEKAKL</sequence>
<dbReference type="InterPro" id="IPR036400">
    <property type="entry name" value="Cyt_B5-like_heme/steroid_sf"/>
</dbReference>
<keyword evidence="9" id="KW-1185">Reference proteome</keyword>
<dbReference type="PROSITE" id="PS50255">
    <property type="entry name" value="CYTOCHROME_B5_2"/>
    <property type="match status" value="1"/>
</dbReference>
<evidence type="ECO:0000256" key="3">
    <source>
        <dbReference type="ARBA" id="ARBA00023004"/>
    </source>
</evidence>
<keyword evidence="5" id="KW-0812">Transmembrane</keyword>
<dbReference type="SUPFAM" id="SSF55856">
    <property type="entry name" value="Cytochrome b5-like heme/steroid binding domain"/>
    <property type="match status" value="1"/>
</dbReference>
<dbReference type="GO" id="GO:0020037">
    <property type="term" value="F:heme binding"/>
    <property type="evidence" value="ECO:0007669"/>
    <property type="project" value="UniProtKB-UniRule"/>
</dbReference>
<evidence type="ECO:0000256" key="5">
    <source>
        <dbReference type="RuleBase" id="RU362121"/>
    </source>
</evidence>
<accession>A0A8A3PP38</accession>
<dbReference type="Pfam" id="PF00173">
    <property type="entry name" value="Cyt-b5"/>
    <property type="match status" value="1"/>
</dbReference>
<name>A0A8A3PP38_9HELO</name>
<evidence type="ECO:0000259" key="7">
    <source>
        <dbReference type="PROSITE" id="PS50255"/>
    </source>
</evidence>
<keyword evidence="1 5" id="KW-0349">Heme</keyword>
<dbReference type="OrthoDB" id="260519at2759"/>
<gene>
    <name evidence="8" type="ORF">DSL72_006566</name>
</gene>
<evidence type="ECO:0000256" key="2">
    <source>
        <dbReference type="ARBA" id="ARBA00022723"/>
    </source>
</evidence>
<proteinExistence type="inferred from homology"/>
<feature type="region of interest" description="Disordered" evidence="6">
    <location>
        <begin position="41"/>
        <end position="124"/>
    </location>
</feature>
<evidence type="ECO:0000256" key="1">
    <source>
        <dbReference type="ARBA" id="ARBA00022617"/>
    </source>
</evidence>
<protein>
    <recommendedName>
        <fullName evidence="7">Cytochrome b5 heme-binding domain-containing protein</fullName>
    </recommendedName>
</protein>
<dbReference type="Gene3D" id="3.10.120.10">
    <property type="entry name" value="Cytochrome b5-like heme/steroid binding domain"/>
    <property type="match status" value="1"/>
</dbReference>
<dbReference type="FunFam" id="3.10.120.10:FF:000007">
    <property type="entry name" value="Sulfite oxidase, mitochondrial"/>
    <property type="match status" value="1"/>
</dbReference>
<dbReference type="AlphaFoldDB" id="A0A8A3PP38"/>
<evidence type="ECO:0000256" key="6">
    <source>
        <dbReference type="SAM" id="MobiDB-lite"/>
    </source>
</evidence>
<keyword evidence="2 5" id="KW-0479">Metal-binding</keyword>
<keyword evidence="3 5" id="KW-0408">Iron</keyword>
<dbReference type="PROSITE" id="PS00191">
    <property type="entry name" value="CYTOCHROME_B5_1"/>
    <property type="match status" value="1"/>
</dbReference>
<comment type="similarity">
    <text evidence="4 5">Belongs to the cytochrome b5 family.</text>
</comment>
<feature type="compositionally biased region" description="Polar residues" evidence="6">
    <location>
        <begin position="113"/>
        <end position="124"/>
    </location>
</feature>
<dbReference type="InterPro" id="IPR050668">
    <property type="entry name" value="Cytochrome_b5"/>
</dbReference>
<dbReference type="PANTHER" id="PTHR19359:SF14">
    <property type="entry name" value="CYTOCHROME B5 A"/>
    <property type="match status" value="1"/>
</dbReference>
<dbReference type="SMART" id="SM01117">
    <property type="entry name" value="Cyt-b5"/>
    <property type="match status" value="1"/>
</dbReference>
<dbReference type="InterPro" id="IPR001199">
    <property type="entry name" value="Cyt_B5-like_heme/steroid-bd"/>
</dbReference>